<evidence type="ECO:0000313" key="3">
    <source>
        <dbReference type="Proteomes" id="UP001152622"/>
    </source>
</evidence>
<feature type="region of interest" description="Disordered" evidence="1">
    <location>
        <begin position="1"/>
        <end position="50"/>
    </location>
</feature>
<comment type="caution">
    <text evidence="2">The sequence shown here is derived from an EMBL/GenBank/DDBJ whole genome shotgun (WGS) entry which is preliminary data.</text>
</comment>
<name>A0A9Q1EQI2_SYNKA</name>
<dbReference type="AlphaFoldDB" id="A0A9Q1EQI2"/>
<keyword evidence="3" id="KW-1185">Reference proteome</keyword>
<dbReference type="Proteomes" id="UP001152622">
    <property type="component" value="Chromosome 14"/>
</dbReference>
<reference evidence="2" key="1">
    <citation type="journal article" date="2023" name="Science">
        <title>Genome structures resolve the early diversification of teleost fishes.</title>
        <authorList>
            <person name="Parey E."/>
            <person name="Louis A."/>
            <person name="Montfort J."/>
            <person name="Bouchez O."/>
            <person name="Roques C."/>
            <person name="Iampietro C."/>
            <person name="Lluch J."/>
            <person name="Castinel A."/>
            <person name="Donnadieu C."/>
            <person name="Desvignes T."/>
            <person name="Floi Bucao C."/>
            <person name="Jouanno E."/>
            <person name="Wen M."/>
            <person name="Mejri S."/>
            <person name="Dirks R."/>
            <person name="Jansen H."/>
            <person name="Henkel C."/>
            <person name="Chen W.J."/>
            <person name="Zahm M."/>
            <person name="Cabau C."/>
            <person name="Klopp C."/>
            <person name="Thompson A.W."/>
            <person name="Robinson-Rechavi M."/>
            <person name="Braasch I."/>
            <person name="Lecointre G."/>
            <person name="Bobe J."/>
            <person name="Postlethwait J.H."/>
            <person name="Berthelot C."/>
            <person name="Roest Crollius H."/>
            <person name="Guiguen Y."/>
        </authorList>
    </citation>
    <scope>NUCLEOTIDE SEQUENCE</scope>
    <source>
        <strain evidence="2">WJC10195</strain>
    </source>
</reference>
<proteinExistence type="predicted"/>
<feature type="region of interest" description="Disordered" evidence="1">
    <location>
        <begin position="170"/>
        <end position="193"/>
    </location>
</feature>
<organism evidence="2 3">
    <name type="scientific">Synaphobranchus kaupii</name>
    <name type="common">Kaup's arrowtooth eel</name>
    <dbReference type="NCBI Taxonomy" id="118154"/>
    <lineage>
        <taxon>Eukaryota</taxon>
        <taxon>Metazoa</taxon>
        <taxon>Chordata</taxon>
        <taxon>Craniata</taxon>
        <taxon>Vertebrata</taxon>
        <taxon>Euteleostomi</taxon>
        <taxon>Actinopterygii</taxon>
        <taxon>Neopterygii</taxon>
        <taxon>Teleostei</taxon>
        <taxon>Anguilliformes</taxon>
        <taxon>Synaphobranchidae</taxon>
        <taxon>Synaphobranchus</taxon>
    </lineage>
</organism>
<evidence type="ECO:0000256" key="1">
    <source>
        <dbReference type="SAM" id="MobiDB-lite"/>
    </source>
</evidence>
<gene>
    <name evidence="2" type="ORF">SKAU_G00330350</name>
</gene>
<accession>A0A9Q1EQI2</accession>
<evidence type="ECO:0000313" key="2">
    <source>
        <dbReference type="EMBL" id="KAJ8343107.1"/>
    </source>
</evidence>
<sequence length="193" mass="20564">MSLFPGLKRAGSEPVGTPCSSAAFGAESRSPPQWTAGEEVSPPERTPPRDAKRGMLCCCEPAGCDRTADRTACSPLYRTNRGVKWQLLQTAQSLLTLCLCIISTPGCDLRGGSSGSGSSSGEAAHTPMAEPARRFFTALPVTWPDRLPALALSGLPLEVSCPNIARPIKRSPSVHSESPWQGRQAKTETFLRV</sequence>
<dbReference type="EMBL" id="JAINUF010000014">
    <property type="protein sequence ID" value="KAJ8343107.1"/>
    <property type="molecule type" value="Genomic_DNA"/>
</dbReference>
<protein>
    <submittedName>
        <fullName evidence="2">Uncharacterized protein</fullName>
    </submittedName>
</protein>